<dbReference type="Pfam" id="PF02575">
    <property type="entry name" value="YbaB_DNA_bd"/>
    <property type="match status" value="1"/>
</dbReference>
<comment type="function">
    <text evidence="1">Binds to DNA and alters its conformation. May be involved in regulation of gene expression, nucleoid organization and DNA protection.</text>
</comment>
<proteinExistence type="inferred from homology"/>
<dbReference type="GO" id="GO:0003677">
    <property type="term" value="F:DNA binding"/>
    <property type="evidence" value="ECO:0007669"/>
    <property type="project" value="UniProtKB-UniRule"/>
</dbReference>
<evidence type="ECO:0000313" key="3">
    <source>
        <dbReference type="EMBL" id="BAH70034.1"/>
    </source>
</evidence>
<dbReference type="Proteomes" id="UP000006810">
    <property type="component" value="Chromosome"/>
</dbReference>
<accession>C4XFW2</accession>
<sequence>MMDQAMLRKMQKLQQEVQEKTEQFMEETFKLEKHGIEVTAKGSKKIVSVKIKDSILLDPDDAETLEDLLSLVINELFDTIDEEQEKLMPAMPGLGGLGF</sequence>
<dbReference type="GO" id="GO:0043590">
    <property type="term" value="C:bacterial nucleoid"/>
    <property type="evidence" value="ECO:0007669"/>
    <property type="project" value="UniProtKB-UniRule"/>
</dbReference>
<dbReference type="AlphaFoldDB" id="C4XFW2"/>
<organism evidence="3 4">
    <name type="scientific">Mycoplasmopsis fermentans (strain ATCC 19989 / NBRC 14854 / NCTC 10117 / PG18)</name>
    <name type="common">Mycoplasma fermentans</name>
    <dbReference type="NCBI Taxonomy" id="496833"/>
    <lineage>
        <taxon>Bacteria</taxon>
        <taxon>Bacillati</taxon>
        <taxon>Mycoplasmatota</taxon>
        <taxon>Mycoplasmoidales</taxon>
        <taxon>Metamycoplasmataceae</taxon>
        <taxon>Mycoplasmopsis</taxon>
    </lineage>
</organism>
<dbReference type="eggNOG" id="COG0718">
    <property type="taxonomic scope" value="Bacteria"/>
</dbReference>
<dbReference type="HAMAP" id="MF_00274">
    <property type="entry name" value="DNA_YbaB_EbfC"/>
    <property type="match status" value="1"/>
</dbReference>
<keyword evidence="1" id="KW-0963">Cytoplasm</keyword>
<reference evidence="3 4" key="1">
    <citation type="journal article" date="2009" name="Curr. Microbiol.">
        <title>Molecular cloning and expression of a novel cholinephosphotransferase involved in glycoglycerophospholipid biosynthesis of Mycoplasma fermentans.</title>
        <authorList>
            <person name="Ishida N."/>
            <person name="Irikura D."/>
            <person name="Matsuda K."/>
            <person name="Sato S."/>
            <person name="Asano K."/>
        </authorList>
    </citation>
    <scope>NUCLEOTIDE SEQUENCE [LARGE SCALE GENOMIC DNA]</scope>
    <source>
        <strain evidence="4">ATCC 19989 / NBRC 14854 / NCTC 10117 / PG18</strain>
    </source>
</reference>
<keyword evidence="1" id="KW-0238">DNA-binding</keyword>
<comment type="similarity">
    <text evidence="1">Belongs to the YbaB/EbfC family.</text>
</comment>
<name>C4XFW2_MYCFP</name>
<comment type="subunit">
    <text evidence="1">Homodimer.</text>
</comment>
<protein>
    <recommendedName>
        <fullName evidence="1">Nucleoid-associated protein MBIO_0769</fullName>
    </recommendedName>
</protein>
<dbReference type="InterPro" id="IPR004401">
    <property type="entry name" value="YbaB/EbfC"/>
</dbReference>
<dbReference type="PIRSF" id="PIRSF004555">
    <property type="entry name" value="UCP004555"/>
    <property type="match status" value="1"/>
</dbReference>
<dbReference type="GO" id="GO:0005737">
    <property type="term" value="C:cytoplasm"/>
    <property type="evidence" value="ECO:0007669"/>
    <property type="project" value="UniProtKB-UniRule"/>
</dbReference>
<comment type="subcellular location">
    <subcellularLocation>
        <location evidence="1">Cytoplasm</location>
        <location evidence="1">Nucleoid</location>
    </subcellularLocation>
</comment>
<dbReference type="SUPFAM" id="SSF82607">
    <property type="entry name" value="YbaB-like"/>
    <property type="match status" value="1"/>
</dbReference>
<evidence type="ECO:0000256" key="2">
    <source>
        <dbReference type="SAM" id="Coils"/>
    </source>
</evidence>
<evidence type="ECO:0000313" key="4">
    <source>
        <dbReference type="Proteomes" id="UP000006810"/>
    </source>
</evidence>
<keyword evidence="4" id="KW-1185">Reference proteome</keyword>
<dbReference type="PATRIC" id="fig|496833.3.peg.362"/>
<dbReference type="InterPro" id="IPR036894">
    <property type="entry name" value="YbaB-like_sf"/>
</dbReference>
<dbReference type="Gene3D" id="3.30.1310.10">
    <property type="entry name" value="Nucleoid-associated protein YbaB-like domain"/>
    <property type="match status" value="1"/>
</dbReference>
<dbReference type="HOGENOM" id="CLU_140930_1_2_14"/>
<feature type="coiled-coil region" evidence="2">
    <location>
        <begin position="3"/>
        <end position="30"/>
    </location>
</feature>
<keyword evidence="2" id="KW-0175">Coiled coil</keyword>
<evidence type="ECO:0000256" key="1">
    <source>
        <dbReference type="HAMAP-Rule" id="MF_00274"/>
    </source>
</evidence>
<dbReference type="EMBL" id="AP009608">
    <property type="protein sequence ID" value="BAH70034.1"/>
    <property type="molecule type" value="Genomic_DNA"/>
</dbReference>
<dbReference type="KEGG" id="mfp:MBIO_0769"/>
<gene>
    <name evidence="3" type="ordered locus">MBIO_0769</name>
</gene>